<feature type="active site" description="Charge relay system" evidence="8">
    <location>
        <position position="730"/>
    </location>
</feature>
<feature type="active site" description="Charge relay system" evidence="8">
    <location>
        <position position="1012"/>
    </location>
</feature>
<evidence type="ECO:0000256" key="4">
    <source>
        <dbReference type="ARBA" id="ARBA00022670"/>
    </source>
</evidence>
<evidence type="ECO:0000313" key="13">
    <source>
        <dbReference type="Proteomes" id="UP000001208"/>
    </source>
</evidence>
<dbReference type="Gene3D" id="3.90.226.10">
    <property type="entry name" value="2-enoyl-CoA Hydratase, Chain A, domain 1"/>
    <property type="match status" value="1"/>
</dbReference>
<evidence type="ECO:0000256" key="6">
    <source>
        <dbReference type="ARBA" id="ARBA00022825"/>
    </source>
</evidence>
<dbReference type="PANTHER" id="PTHR43253">
    <property type="entry name" value="TRICORN PROTEASE HOMOLOG 2-RELATED"/>
    <property type="match status" value="1"/>
</dbReference>
<keyword evidence="5 7" id="KW-0378">Hydrolase</keyword>
<dbReference type="Pfam" id="PF03572">
    <property type="entry name" value="Peptidase_S41"/>
    <property type="match status" value="1"/>
</dbReference>
<dbReference type="EC" id="3.4.21.-" evidence="7"/>
<dbReference type="eggNOG" id="COG0793">
    <property type="taxonomic scope" value="Bacteria"/>
</dbReference>
<dbReference type="CDD" id="cd07562">
    <property type="entry name" value="Peptidase_S41_TRI"/>
    <property type="match status" value="1"/>
</dbReference>
<dbReference type="GO" id="GO:0006508">
    <property type="term" value="P:proteolysis"/>
    <property type="evidence" value="ECO:0007669"/>
    <property type="project" value="UniProtKB-UniRule"/>
</dbReference>
<dbReference type="RefSeq" id="WP_012498927.1">
    <property type="nucleotide sequence ID" value="NC_011026.1"/>
</dbReference>
<evidence type="ECO:0000256" key="5">
    <source>
        <dbReference type="ARBA" id="ARBA00022801"/>
    </source>
</evidence>
<dbReference type="SUPFAM" id="SSF69304">
    <property type="entry name" value="Tricorn protease N-terminal domain"/>
    <property type="match status" value="1"/>
</dbReference>
<dbReference type="AlphaFoldDB" id="B3QU45"/>
<dbReference type="SUPFAM" id="SSF50156">
    <property type="entry name" value="PDZ domain-like"/>
    <property type="match status" value="1"/>
</dbReference>
<dbReference type="Pfam" id="PF26550">
    <property type="entry name" value="Tricorn_2nd"/>
    <property type="match status" value="1"/>
</dbReference>
<dbReference type="STRING" id="517418.Ctha_0372"/>
<evidence type="ECO:0000313" key="12">
    <source>
        <dbReference type="EMBL" id="ACF12843.1"/>
    </source>
</evidence>
<gene>
    <name evidence="12" type="ordered locus">Ctha_0372</name>
</gene>
<accession>B3QU45</accession>
<keyword evidence="13" id="KW-1185">Reference proteome</keyword>
<dbReference type="Gene3D" id="3.30.750.44">
    <property type="match status" value="1"/>
</dbReference>
<dbReference type="Pfam" id="PF14685">
    <property type="entry name" value="PDZ_Tricorn"/>
    <property type="match status" value="1"/>
</dbReference>
<comment type="function">
    <text evidence="7">Degrades oligopeptides.</text>
</comment>
<evidence type="ECO:0000256" key="2">
    <source>
        <dbReference type="ARBA" id="ARBA00008524"/>
    </source>
</evidence>
<sequence>MQSQHQVQGYYRHPSVFENAIVFVSEDDLWTVEASGGVARRLTAGLAECAFPSVSPDGKFIAFVSSEEGQPDVYLMPILGGQPKRLTYLGATGTRVIGWHDGKIIFSTNAKQPFLNIQAVYALSPEGGEPEPFAFGTATYLSFGAENQIVLGRNSADAARWKRYRGGTAGEIWWARSANEPFENFSKKLGLKGNFNSPIWIQENGAARIYFVSDHDGVANLYSALPDATDLKRHTHHTDFYVRYPQKDASGKNRIVYHAGADIFLYDIESGESAKVEIDFCSPRTQRNRKFVGAGAYLEHFSLHPNSSIFALNARGKAFSLPLKSGPVLQYAERQGVRYRLATFLHDGEHVAMTSDAADDQEILEIYNGDNVQVHSFEHFDIGIARFLQPNPKNKLLAVGNNRNELKLIDIDNETAVLIEQNSFGAIGEADWSPCGRYLAYSSPISMEQTEIKIYDTKTGKTHPVTEPVLRDYCPAFSVDGKYLYFLSDRIFDPVYDNLLFDLNFPRGTKPYLLTLQKDLTSPFFEEPASRAKEEPEEKSDSETPEIDFENIAQRVLEIPVPEGRYVQLAAADGMLLLGERPIMGALSAPKSDDAATGIFHAFKFSDKKLEKITDKLSHFEISQDRKMVMYRSGKRLCYGSLEELLQPGKTHDAVELKRVKISIEPPQEWRQMLKEAWRLQKEHYWTPDMAGLDWQEVFDRYEPLLNRVGSRAEFSDLTWEMQGELGTSHCYEYGGDYRPKPPYHQGLLGADISYSTEKKAFEVTGLPKGDFWKEGEASPLHTPGVNVQVGDLILEVNGQSLSKNQSFGELLVSMAGQEITLTVANAKKENMRRVRIKPIASEQKLRYRDWVEKNRALVKSASDGKIGYVHIPNMGPLGYAEFFRGYLKALRHPGLIIDVRFNGGGHVSQLLLEKLAQRRIGYDIQRWAKIPEPYPAYAPFGAVVALTNEFAGSDGDIFSHAFKLMKIGPLLGKRTWGGVIGINPRHSLSDGTVTTQPEYSFWFEDVGWNVENYGTDPDIEVEFAPHDYAANLDPQLTRAIEETLSLIETRKPAIPDFSKNR</sequence>
<organism evidence="12 13">
    <name type="scientific">Chloroherpeton thalassium (strain ATCC 35110 / GB-78)</name>
    <dbReference type="NCBI Taxonomy" id="517418"/>
    <lineage>
        <taxon>Bacteria</taxon>
        <taxon>Pseudomonadati</taxon>
        <taxon>Chlorobiota</taxon>
        <taxon>Chlorobiia</taxon>
        <taxon>Chlorobiales</taxon>
        <taxon>Chloroherpetonaceae</taxon>
        <taxon>Chloroherpeton</taxon>
    </lineage>
</organism>
<dbReference type="InterPro" id="IPR029414">
    <property type="entry name" value="Tricorn_PDZ"/>
</dbReference>
<dbReference type="SMART" id="SM00245">
    <property type="entry name" value="TSPc"/>
    <property type="match status" value="1"/>
</dbReference>
<dbReference type="Gene3D" id="2.30.42.10">
    <property type="match status" value="1"/>
</dbReference>
<reference evidence="12 13" key="1">
    <citation type="submission" date="2008-06" db="EMBL/GenBank/DDBJ databases">
        <title>Complete sequence of Chloroherpeton thalassium ATCC 35110.</title>
        <authorList>
            <consortium name="US DOE Joint Genome Institute"/>
            <person name="Lucas S."/>
            <person name="Copeland A."/>
            <person name="Lapidus A."/>
            <person name="Glavina del Rio T."/>
            <person name="Dalin E."/>
            <person name="Tice H."/>
            <person name="Bruce D."/>
            <person name="Goodwin L."/>
            <person name="Pitluck S."/>
            <person name="Schmutz J."/>
            <person name="Larimer F."/>
            <person name="Land M."/>
            <person name="Hauser L."/>
            <person name="Kyrpides N."/>
            <person name="Mikhailova N."/>
            <person name="Liu Z."/>
            <person name="Li T."/>
            <person name="Zhao F."/>
            <person name="Overmann J."/>
            <person name="Bryant D.A."/>
            <person name="Richardson P."/>
        </authorList>
    </citation>
    <scope>NUCLEOTIDE SEQUENCE [LARGE SCALE GENOMIC DNA]</scope>
    <source>
        <strain evidence="13">ATCC 35110 / GB-78</strain>
    </source>
</reference>
<protein>
    <recommendedName>
        <fullName evidence="7">Tricorn protease homolog</fullName>
        <ecNumber evidence="7">3.4.21.-</ecNumber>
    </recommendedName>
</protein>
<proteinExistence type="inferred from homology"/>
<dbReference type="InterPro" id="IPR005151">
    <property type="entry name" value="Tail-specific_protease"/>
</dbReference>
<dbReference type="SUPFAM" id="SSF52096">
    <property type="entry name" value="ClpP/crotonase"/>
    <property type="match status" value="1"/>
</dbReference>
<dbReference type="InterPro" id="IPR015943">
    <property type="entry name" value="WD40/YVTN_repeat-like_dom_sf"/>
</dbReference>
<dbReference type="KEGG" id="cts:Ctha_0372"/>
<evidence type="ECO:0000256" key="7">
    <source>
        <dbReference type="PIRNR" id="PIRNR036421"/>
    </source>
</evidence>
<evidence type="ECO:0000256" key="8">
    <source>
        <dbReference type="PIRSR" id="PIRSR036421-1"/>
    </source>
</evidence>
<dbReference type="InterPro" id="IPR029045">
    <property type="entry name" value="ClpP/crotonase-like_dom_sf"/>
</dbReference>
<comment type="similarity">
    <text evidence="2 7">Belongs to the peptidase S41B family.</text>
</comment>
<evidence type="ECO:0000256" key="1">
    <source>
        <dbReference type="ARBA" id="ARBA00004496"/>
    </source>
</evidence>
<feature type="compositionally biased region" description="Basic and acidic residues" evidence="10">
    <location>
        <begin position="528"/>
        <end position="542"/>
    </location>
</feature>
<dbReference type="InterPro" id="IPR036034">
    <property type="entry name" value="PDZ_sf"/>
</dbReference>
<feature type="region of interest" description="Disordered" evidence="10">
    <location>
        <begin position="525"/>
        <end position="547"/>
    </location>
</feature>
<evidence type="ECO:0000259" key="11">
    <source>
        <dbReference type="SMART" id="SM00245"/>
    </source>
</evidence>
<dbReference type="Gene3D" id="2.120.10.60">
    <property type="entry name" value="Tricorn protease N-terminal domain"/>
    <property type="match status" value="1"/>
</dbReference>
<dbReference type="Pfam" id="PF14684">
    <property type="entry name" value="Tricorn_C1"/>
    <property type="match status" value="1"/>
</dbReference>
<comment type="subcellular location">
    <subcellularLocation>
        <location evidence="1 7">Cytoplasm</location>
    </subcellularLocation>
</comment>
<dbReference type="OrthoDB" id="9815657at2"/>
<feature type="active site" description="Nucleophile" evidence="8">
    <location>
        <position position="954"/>
    </location>
</feature>
<dbReference type="HOGENOM" id="CLU_005503_1_0_10"/>
<dbReference type="EMBL" id="CP001100">
    <property type="protein sequence ID" value="ACF12843.1"/>
    <property type="molecule type" value="Genomic_DNA"/>
</dbReference>
<evidence type="ECO:0000256" key="9">
    <source>
        <dbReference type="PIRSR" id="PIRSR036421-3"/>
    </source>
</evidence>
<dbReference type="GO" id="GO:0008236">
    <property type="term" value="F:serine-type peptidase activity"/>
    <property type="evidence" value="ECO:0007669"/>
    <property type="project" value="UniProtKB-UniRule"/>
</dbReference>
<feature type="site" description="Transition state stabilizer; via amide nitrogen" evidence="9">
    <location>
        <position position="955"/>
    </location>
</feature>
<dbReference type="Gene3D" id="2.130.10.10">
    <property type="entry name" value="YVTN repeat-like/Quinoprotein amine dehydrogenase"/>
    <property type="match status" value="1"/>
</dbReference>
<dbReference type="Proteomes" id="UP000001208">
    <property type="component" value="Chromosome"/>
</dbReference>
<feature type="domain" description="Tail specific protease" evidence="11">
    <location>
        <begin position="830"/>
        <end position="1023"/>
    </location>
</feature>
<evidence type="ECO:0000256" key="3">
    <source>
        <dbReference type="ARBA" id="ARBA00022490"/>
    </source>
</evidence>
<keyword evidence="3 7" id="KW-0963">Cytoplasm</keyword>
<dbReference type="GO" id="GO:0005737">
    <property type="term" value="C:cytoplasm"/>
    <property type="evidence" value="ECO:0007669"/>
    <property type="project" value="UniProtKB-SubCell"/>
</dbReference>
<dbReference type="InterPro" id="IPR028204">
    <property type="entry name" value="Tricorn_C1"/>
</dbReference>
<keyword evidence="4 7" id="KW-0645">Protease</keyword>
<dbReference type="SUPFAM" id="SSF69322">
    <property type="entry name" value="Tricorn protease domain 2"/>
    <property type="match status" value="1"/>
</dbReference>
<keyword evidence="6 7" id="KW-0720">Serine protease</keyword>
<dbReference type="InterPro" id="IPR012393">
    <property type="entry name" value="Tricorn_protease"/>
</dbReference>
<dbReference type="Pfam" id="PF26549">
    <property type="entry name" value="Tricorn_N"/>
    <property type="match status" value="1"/>
</dbReference>
<dbReference type="PANTHER" id="PTHR43253:SF1">
    <property type="entry name" value="TRICORN PROTEASE HOMOLOG 2-RELATED"/>
    <property type="match status" value="1"/>
</dbReference>
<name>B3QU45_CHLT3</name>
<evidence type="ECO:0000256" key="10">
    <source>
        <dbReference type="SAM" id="MobiDB-lite"/>
    </source>
</evidence>
<dbReference type="PIRSF" id="PIRSF036421">
    <property type="entry name" value="Tricorn_protease"/>
    <property type="match status" value="1"/>
</dbReference>
<dbReference type="eggNOG" id="COG4946">
    <property type="taxonomic scope" value="Bacteria"/>
</dbReference>